<dbReference type="AlphaFoldDB" id="A0A0A1N8L0"/>
<evidence type="ECO:0000256" key="5">
    <source>
        <dbReference type="ARBA" id="ARBA00023274"/>
    </source>
</evidence>
<dbReference type="GO" id="GO:0003735">
    <property type="term" value="F:structural constituent of ribosome"/>
    <property type="evidence" value="ECO:0007669"/>
    <property type="project" value="InterPro"/>
</dbReference>
<accession>A0A0A1N8L0</accession>
<name>A0A0A1N8L0_RHIZD</name>
<comment type="subcellular location">
    <subcellularLocation>
        <location evidence="1">Mitochondrion</location>
    </subcellularLocation>
</comment>
<sequence>MAYRAAPIKIAKHVSSLLKGRLLKEPPVWLPVVQSIPPGPSVIRSQNEEINVSGQTDIEKKLFSTHKTTNRQRYSQKHLRTPPPRPRAIVYPEDKLRKQFYKDHPFELARPKVLVENELGINRTDYSKLMLDGMHPSQIDGEAVIKYQLHLMTHENMTERQAYAKATAEFYEIRAQQEEEERKAKEKMNNALNNLQSKRKWTERGIYLEERALREGQIADAQF</sequence>
<proteinExistence type="inferred from homology"/>
<keyword evidence="4" id="KW-0496">Mitochondrion</keyword>
<keyword evidence="8" id="KW-0175">Coiled coil</keyword>
<keyword evidence="5" id="KW-0687">Ribonucleoprotein</keyword>
<evidence type="ECO:0000256" key="2">
    <source>
        <dbReference type="ARBA" id="ARBA00009864"/>
    </source>
</evidence>
<dbReference type="CDD" id="cd23701">
    <property type="entry name" value="At1g26750"/>
    <property type="match status" value="1"/>
</dbReference>
<evidence type="ECO:0000256" key="3">
    <source>
        <dbReference type="ARBA" id="ARBA00022980"/>
    </source>
</evidence>
<evidence type="ECO:0000256" key="4">
    <source>
        <dbReference type="ARBA" id="ARBA00023128"/>
    </source>
</evidence>
<comment type="similarity">
    <text evidence="2">Belongs to the mitochondrion-specific ribosomal protein mS23 family.</text>
</comment>
<evidence type="ECO:0000256" key="9">
    <source>
        <dbReference type="SAM" id="MobiDB-lite"/>
    </source>
</evidence>
<evidence type="ECO:0000256" key="8">
    <source>
        <dbReference type="SAM" id="Coils"/>
    </source>
</evidence>
<dbReference type="PANTHER" id="PTHR37799">
    <property type="entry name" value="37S RIBOSOMAL PROTEIN S25, MITOCHONDRIAL"/>
    <property type="match status" value="1"/>
</dbReference>
<feature type="coiled-coil region" evidence="8">
    <location>
        <begin position="168"/>
        <end position="198"/>
    </location>
</feature>
<evidence type="ECO:0000256" key="1">
    <source>
        <dbReference type="ARBA" id="ARBA00004173"/>
    </source>
</evidence>
<feature type="compositionally biased region" description="Basic residues" evidence="9">
    <location>
        <begin position="68"/>
        <end position="80"/>
    </location>
</feature>
<feature type="region of interest" description="Disordered" evidence="9">
    <location>
        <begin position="67"/>
        <end position="86"/>
    </location>
</feature>
<protein>
    <recommendedName>
        <fullName evidence="6">Small ribosomal subunit protein mS23</fullName>
    </recommendedName>
    <alternativeName>
        <fullName evidence="7">37S ribosomal protein S25, mitochondrial</fullName>
    </alternativeName>
</protein>
<gene>
    <name evidence="10" type="ORF">BCV71DRAFT_260227</name>
</gene>
<dbReference type="Proteomes" id="UP000242381">
    <property type="component" value="Unassembled WGS sequence"/>
</dbReference>
<dbReference type="Pfam" id="PF13741">
    <property type="entry name" value="MRP-S25"/>
    <property type="match status" value="1"/>
</dbReference>
<dbReference type="PANTHER" id="PTHR37799:SF1">
    <property type="entry name" value="SMALL RIBOSOMAL SUBUNIT PROTEIN MS23"/>
    <property type="match status" value="1"/>
</dbReference>
<dbReference type="InterPro" id="IPR016939">
    <property type="entry name" value="Ribosomal_mS23_fun"/>
</dbReference>
<keyword evidence="3" id="KW-0689">Ribosomal protein</keyword>
<dbReference type="VEuPathDB" id="FungiDB:BCV72DRAFT_35318"/>
<evidence type="ECO:0000313" key="11">
    <source>
        <dbReference type="Proteomes" id="UP000242381"/>
    </source>
</evidence>
<dbReference type="InterPro" id="IPR059242">
    <property type="entry name" value="mS23_dom"/>
</dbReference>
<organism evidence="10 11">
    <name type="scientific">Rhizopus microsporus</name>
    <dbReference type="NCBI Taxonomy" id="58291"/>
    <lineage>
        <taxon>Eukaryota</taxon>
        <taxon>Fungi</taxon>
        <taxon>Fungi incertae sedis</taxon>
        <taxon>Mucoromycota</taxon>
        <taxon>Mucoromycotina</taxon>
        <taxon>Mucoromycetes</taxon>
        <taxon>Mucorales</taxon>
        <taxon>Mucorineae</taxon>
        <taxon>Rhizopodaceae</taxon>
        <taxon>Rhizopus</taxon>
    </lineage>
</organism>
<reference evidence="10 11" key="1">
    <citation type="journal article" date="2016" name="Proc. Natl. Acad. Sci. U.S.A.">
        <title>Lipid metabolic changes in an early divergent fungus govern the establishment of a mutualistic symbiosis with endobacteria.</title>
        <authorList>
            <person name="Lastovetsky O.A."/>
            <person name="Gaspar M.L."/>
            <person name="Mondo S.J."/>
            <person name="LaButti K.M."/>
            <person name="Sandor L."/>
            <person name="Grigoriev I.V."/>
            <person name="Henry S.A."/>
            <person name="Pawlowska T.E."/>
        </authorList>
    </citation>
    <scope>NUCLEOTIDE SEQUENCE [LARGE SCALE GENOMIC DNA]</scope>
    <source>
        <strain evidence="10 11">ATCC 11559</strain>
    </source>
</reference>
<evidence type="ECO:0000256" key="7">
    <source>
        <dbReference type="ARBA" id="ARBA00035421"/>
    </source>
</evidence>
<dbReference type="GO" id="GO:0005763">
    <property type="term" value="C:mitochondrial small ribosomal subunit"/>
    <property type="evidence" value="ECO:0007669"/>
    <property type="project" value="InterPro"/>
</dbReference>
<dbReference type="OMA" id="FYEIRAQ"/>
<evidence type="ECO:0000256" key="6">
    <source>
        <dbReference type="ARBA" id="ARBA00035137"/>
    </source>
</evidence>
<evidence type="ECO:0000313" key="10">
    <source>
        <dbReference type="EMBL" id="ORE22515.1"/>
    </source>
</evidence>
<dbReference type="EMBL" id="KV921266">
    <property type="protein sequence ID" value="ORE22515.1"/>
    <property type="molecule type" value="Genomic_DNA"/>
</dbReference>